<evidence type="ECO:0000313" key="1">
    <source>
        <dbReference type="EMBL" id="KAL3838874.1"/>
    </source>
</evidence>
<proteinExistence type="predicted"/>
<organism evidence="1 2">
    <name type="scientific">Penstemon smallii</name>
    <dbReference type="NCBI Taxonomy" id="265156"/>
    <lineage>
        <taxon>Eukaryota</taxon>
        <taxon>Viridiplantae</taxon>
        <taxon>Streptophyta</taxon>
        <taxon>Embryophyta</taxon>
        <taxon>Tracheophyta</taxon>
        <taxon>Spermatophyta</taxon>
        <taxon>Magnoliopsida</taxon>
        <taxon>eudicotyledons</taxon>
        <taxon>Gunneridae</taxon>
        <taxon>Pentapetalae</taxon>
        <taxon>asterids</taxon>
        <taxon>lamiids</taxon>
        <taxon>Lamiales</taxon>
        <taxon>Plantaginaceae</taxon>
        <taxon>Cheloneae</taxon>
        <taxon>Penstemon</taxon>
    </lineage>
</organism>
<dbReference type="Proteomes" id="UP001634393">
    <property type="component" value="Unassembled WGS sequence"/>
</dbReference>
<name>A0ABD3TP72_9LAMI</name>
<dbReference type="AlphaFoldDB" id="A0ABD3TP72"/>
<protein>
    <submittedName>
        <fullName evidence="1">Uncharacterized protein</fullName>
    </submittedName>
</protein>
<keyword evidence="2" id="KW-1185">Reference proteome</keyword>
<sequence length="35" mass="4513">MAMYIYMVDLQTKREESCWFFFHFREKKRTCKVFI</sequence>
<comment type="caution">
    <text evidence="1">The sequence shown here is derived from an EMBL/GenBank/DDBJ whole genome shotgun (WGS) entry which is preliminary data.</text>
</comment>
<gene>
    <name evidence="1" type="ORF">ACJIZ3_023465</name>
</gene>
<evidence type="ECO:0000313" key="2">
    <source>
        <dbReference type="Proteomes" id="UP001634393"/>
    </source>
</evidence>
<dbReference type="EMBL" id="JBJXBP010000003">
    <property type="protein sequence ID" value="KAL3838874.1"/>
    <property type="molecule type" value="Genomic_DNA"/>
</dbReference>
<reference evidence="1 2" key="1">
    <citation type="submission" date="2024-12" db="EMBL/GenBank/DDBJ databases">
        <title>The unique morphological basis and parallel evolutionary history of personate flowers in Penstemon.</title>
        <authorList>
            <person name="Depatie T.H."/>
            <person name="Wessinger C.A."/>
        </authorList>
    </citation>
    <scope>NUCLEOTIDE SEQUENCE [LARGE SCALE GENOMIC DNA]</scope>
    <source>
        <strain evidence="1">WTNN_2</strain>
        <tissue evidence="1">Leaf</tissue>
    </source>
</reference>
<accession>A0ABD3TP72</accession>